<evidence type="ECO:0000313" key="3">
    <source>
        <dbReference type="EMBL" id="KAF7492110.1"/>
    </source>
</evidence>
<dbReference type="InterPro" id="IPR005607">
    <property type="entry name" value="BSD_dom"/>
</dbReference>
<reference evidence="3" key="2">
    <citation type="submission" date="2020-01" db="EMBL/GenBank/DDBJ databases">
        <authorList>
            <person name="Korhonen P.K.K."/>
            <person name="Guangxu M.G."/>
            <person name="Wang T.W."/>
            <person name="Stroehlein A.J.S."/>
            <person name="Young N.D."/>
            <person name="Ang C.-S.A."/>
            <person name="Fernando D.W.F."/>
            <person name="Lu H.L."/>
            <person name="Taylor S.T."/>
            <person name="Ehtesham M.E.M."/>
            <person name="Najaraj S.H.N."/>
            <person name="Harsha G.H.G."/>
            <person name="Madugundu A.M."/>
            <person name="Renuse S.R."/>
            <person name="Holt D.H."/>
            <person name="Pandey A.P."/>
            <person name="Papenfuss A.P."/>
            <person name="Gasser R.B.G."/>
            <person name="Fischer K.F."/>
        </authorList>
    </citation>
    <scope>NUCLEOTIDE SEQUENCE</scope>
    <source>
        <strain evidence="3">SSS_KF_BRIS2020</strain>
    </source>
</reference>
<feature type="region of interest" description="Disordered" evidence="1">
    <location>
        <begin position="266"/>
        <end position="334"/>
    </location>
</feature>
<proteinExistence type="predicted"/>
<dbReference type="GO" id="GO:0048172">
    <property type="term" value="P:regulation of short-term neuronal synaptic plasticity"/>
    <property type="evidence" value="ECO:0007669"/>
    <property type="project" value="TreeGrafter"/>
</dbReference>
<dbReference type="AlphaFoldDB" id="A0A834R960"/>
<feature type="region of interest" description="Disordered" evidence="1">
    <location>
        <begin position="30"/>
        <end position="51"/>
    </location>
</feature>
<feature type="region of interest" description="Disordered" evidence="1">
    <location>
        <begin position="65"/>
        <end position="86"/>
    </location>
</feature>
<sequence>MDFFSNILKNTVEKAENLGKAATAAVNSLNTSNEKHKQSNDGASGTDQQHSIDGETEWNQTNQTGEINAADPGQTLMDQEQSTTRTSLQGEFFDANEENLASSFNNKSAEMSQKAIESAKYFGNFLVNVANKAGQTVSATAKQLKNTVESVSIMQDFIPDHGGKTDMSEPPWIGCDDEEKVKTEILGLSKDKRNFVRSPPSGVEFDFDMTASHPVALALLREDPDLAKMRYEIVPKLVNEETFWKNYFYRVSLIKQDPNFTTANLTSAGGWTSSKSSSSEGPDDPNEPMIEASGETEFVSDSFQYSNPISNTEQAETYEFDQRQQSQQPNEDLDAELEKDLQEFDFVQDNDAVNNIDEDEINRELEDFDTK</sequence>
<dbReference type="OrthoDB" id="47923at2759"/>
<evidence type="ECO:0000313" key="5">
    <source>
        <dbReference type="Proteomes" id="UP000070412"/>
    </source>
</evidence>
<dbReference type="InterPro" id="IPR051494">
    <property type="entry name" value="BSD_domain-containing"/>
</dbReference>
<dbReference type="EnsemblMetazoa" id="SSS_3119s_mrna">
    <property type="protein sequence ID" value="KAF7492110.1"/>
    <property type="gene ID" value="SSS_3119"/>
</dbReference>
<feature type="compositionally biased region" description="Polar residues" evidence="1">
    <location>
        <begin position="299"/>
        <end position="315"/>
    </location>
</feature>
<keyword evidence="5" id="KW-1185">Reference proteome</keyword>
<gene>
    <name evidence="3" type="ORF">SSS_3119</name>
</gene>
<feature type="domain" description="BSD" evidence="2">
    <location>
        <begin position="201"/>
        <end position="255"/>
    </location>
</feature>
<feature type="compositionally biased region" description="Polar residues" evidence="1">
    <location>
        <begin position="40"/>
        <end position="51"/>
    </location>
</feature>
<dbReference type="PANTHER" id="PTHR16019">
    <property type="entry name" value="SYNAPSE-ASSOCIATED PROTEIN"/>
    <property type="match status" value="1"/>
</dbReference>
<organism evidence="3">
    <name type="scientific">Sarcoptes scabiei</name>
    <name type="common">Itch mite</name>
    <name type="synonym">Acarus scabiei</name>
    <dbReference type="NCBI Taxonomy" id="52283"/>
    <lineage>
        <taxon>Eukaryota</taxon>
        <taxon>Metazoa</taxon>
        <taxon>Ecdysozoa</taxon>
        <taxon>Arthropoda</taxon>
        <taxon>Chelicerata</taxon>
        <taxon>Arachnida</taxon>
        <taxon>Acari</taxon>
        <taxon>Acariformes</taxon>
        <taxon>Sarcoptiformes</taxon>
        <taxon>Astigmata</taxon>
        <taxon>Psoroptidia</taxon>
        <taxon>Sarcoptoidea</taxon>
        <taxon>Sarcoptidae</taxon>
        <taxon>Sarcoptinae</taxon>
        <taxon>Sarcoptes</taxon>
    </lineage>
</organism>
<accession>A0A834R960</accession>
<dbReference type="PANTHER" id="PTHR16019:SF6">
    <property type="entry name" value="SYNAPSE-ASSOCIATED PROTEIN 1"/>
    <property type="match status" value="1"/>
</dbReference>
<feature type="compositionally biased region" description="Polar residues" evidence="1">
    <location>
        <begin position="76"/>
        <end position="86"/>
    </location>
</feature>
<dbReference type="GO" id="GO:0005634">
    <property type="term" value="C:nucleus"/>
    <property type="evidence" value="ECO:0007669"/>
    <property type="project" value="TreeGrafter"/>
</dbReference>
<reference evidence="5" key="1">
    <citation type="journal article" date="2020" name="PLoS Negl. Trop. Dis.">
        <title>High-quality nuclear genome for Sarcoptes scabiei-A critical resource for a neglected parasite.</title>
        <authorList>
            <person name="Korhonen P.K."/>
            <person name="Gasser R.B."/>
            <person name="Ma G."/>
            <person name="Wang T."/>
            <person name="Stroehlein A.J."/>
            <person name="Young N.D."/>
            <person name="Ang C.S."/>
            <person name="Fernando D.D."/>
            <person name="Lu H.C."/>
            <person name="Taylor S."/>
            <person name="Reynolds S.L."/>
            <person name="Mofiz E."/>
            <person name="Najaraj S.H."/>
            <person name="Gowda H."/>
            <person name="Madugundu A."/>
            <person name="Renuse S."/>
            <person name="Holt D."/>
            <person name="Pandey A."/>
            <person name="Papenfuss A.T."/>
            <person name="Fischer K."/>
        </authorList>
    </citation>
    <scope>NUCLEOTIDE SEQUENCE [LARGE SCALE GENOMIC DNA]</scope>
</reference>
<dbReference type="Gene3D" id="1.10.3970.10">
    <property type="entry name" value="BSD domain"/>
    <property type="match status" value="1"/>
</dbReference>
<dbReference type="SMART" id="SM00751">
    <property type="entry name" value="BSD"/>
    <property type="match status" value="1"/>
</dbReference>
<evidence type="ECO:0000256" key="1">
    <source>
        <dbReference type="SAM" id="MobiDB-lite"/>
    </source>
</evidence>
<dbReference type="GO" id="GO:0005794">
    <property type="term" value="C:Golgi apparatus"/>
    <property type="evidence" value="ECO:0007669"/>
    <property type="project" value="TreeGrafter"/>
</dbReference>
<dbReference type="Pfam" id="PF03909">
    <property type="entry name" value="BSD"/>
    <property type="match status" value="1"/>
</dbReference>
<dbReference type="EMBL" id="WVUK01000057">
    <property type="protein sequence ID" value="KAF7492110.1"/>
    <property type="molecule type" value="Genomic_DNA"/>
</dbReference>
<dbReference type="Proteomes" id="UP000070412">
    <property type="component" value="Unassembled WGS sequence"/>
</dbReference>
<protein>
    <submittedName>
        <fullName evidence="3">Synapse-associated protein 1</fullName>
    </submittedName>
</protein>
<evidence type="ECO:0000313" key="4">
    <source>
        <dbReference type="EnsemblMetazoa" id="KAF7492110.1"/>
    </source>
</evidence>
<name>A0A834R960_SARSC</name>
<dbReference type="GO" id="GO:0038203">
    <property type="term" value="P:TORC2 signaling"/>
    <property type="evidence" value="ECO:0007669"/>
    <property type="project" value="TreeGrafter"/>
</dbReference>
<evidence type="ECO:0000259" key="2">
    <source>
        <dbReference type="PROSITE" id="PS50858"/>
    </source>
</evidence>
<dbReference type="SUPFAM" id="SSF140383">
    <property type="entry name" value="BSD domain-like"/>
    <property type="match status" value="1"/>
</dbReference>
<dbReference type="InterPro" id="IPR035925">
    <property type="entry name" value="BSD_dom_sf"/>
</dbReference>
<reference evidence="4" key="3">
    <citation type="submission" date="2022-06" db="UniProtKB">
        <authorList>
            <consortium name="EnsemblMetazoa"/>
        </authorList>
    </citation>
    <scope>IDENTIFICATION</scope>
</reference>
<dbReference type="PROSITE" id="PS50858">
    <property type="entry name" value="BSD"/>
    <property type="match status" value="1"/>
</dbReference>